<evidence type="ECO:0000313" key="3">
    <source>
        <dbReference type="Proteomes" id="UP000061010"/>
    </source>
</evidence>
<keyword evidence="3" id="KW-1185">Reference proteome</keyword>
<accession>A0A0S1B460</accession>
<dbReference type="PATRIC" id="fig|128780.6.peg.3563"/>
<dbReference type="Proteomes" id="UP000061010">
    <property type="component" value="Chromosome"/>
</dbReference>
<dbReference type="KEGG" id="sacz:AOT14_35200"/>
<feature type="chain" id="PRO_5006588666" description="Secreted protein" evidence="1">
    <location>
        <begin position="22"/>
        <end position="155"/>
    </location>
</feature>
<protein>
    <recommendedName>
        <fullName evidence="4">Secreted protein</fullName>
    </recommendedName>
</protein>
<name>A0A0S1B460_9GAMM</name>
<dbReference type="AlphaFoldDB" id="A0A0S1B460"/>
<keyword evidence="1" id="KW-0732">Signal</keyword>
<evidence type="ECO:0000313" key="2">
    <source>
        <dbReference type="EMBL" id="ALJ29856.1"/>
    </source>
</evidence>
<dbReference type="OrthoDB" id="7193459at2"/>
<proteinExistence type="predicted"/>
<evidence type="ECO:0000256" key="1">
    <source>
        <dbReference type="SAM" id="SignalP"/>
    </source>
</evidence>
<dbReference type="EMBL" id="CP012900">
    <property type="protein sequence ID" value="ALJ29856.1"/>
    <property type="molecule type" value="Genomic_DNA"/>
</dbReference>
<feature type="signal peptide" evidence="1">
    <location>
        <begin position="1"/>
        <end position="21"/>
    </location>
</feature>
<dbReference type="RefSeq" id="WP_054668231.1">
    <property type="nucleotide sequence ID" value="NZ_CP043570.1"/>
</dbReference>
<organism evidence="2 3">
    <name type="scientific">Stenotrophomonas acidaminiphila</name>
    <dbReference type="NCBI Taxonomy" id="128780"/>
    <lineage>
        <taxon>Bacteria</taxon>
        <taxon>Pseudomonadati</taxon>
        <taxon>Pseudomonadota</taxon>
        <taxon>Gammaproteobacteria</taxon>
        <taxon>Lysobacterales</taxon>
        <taxon>Lysobacteraceae</taxon>
        <taxon>Stenotrophomonas</taxon>
    </lineage>
</organism>
<reference evidence="2 3" key="1">
    <citation type="journal article" date="2015" name="Genome Announc.">
        <title>Complete Genome Sequencing of Stenotrophomonas acidaminiphila ZAC14D2_NAIMI4_2, a Multidrug-Resistant Strain Isolated from Sediments of a Polluted River in Mexico, Uncovers New Antibiotic Resistance Genes and a Novel Class-II Lasso Peptide Biosynthesis Gene Cluster.</title>
        <authorList>
            <person name="Vinuesa P."/>
            <person name="Ochoa-Sanchez L.E."/>
        </authorList>
    </citation>
    <scope>NUCLEOTIDE SEQUENCE [LARGE SCALE GENOMIC DNA]</scope>
    <source>
        <strain evidence="2 3">ZAC14D2_NAIMI4_2</strain>
    </source>
</reference>
<evidence type="ECO:0008006" key="4">
    <source>
        <dbReference type="Google" id="ProtNLM"/>
    </source>
</evidence>
<gene>
    <name evidence="2" type="ORF">AOT14_35200</name>
</gene>
<sequence length="155" mass="16814" precursor="true">MQRIAIAAGLIGFMAIGQLHASTTPVIDTTRPTAPQIERIQAELAGHKTYSELKPADHAQVVNALSRIQEKLGSEGVLSGLHPAAQVDVVNDQELINTLLAKARADSRLVCRRETLVGTNRPQTICMTVAERAAARERSMDTMRKTGISRPEIIP</sequence>